<reference evidence="3" key="2">
    <citation type="submission" date="2023-05" db="EMBL/GenBank/DDBJ databases">
        <authorList>
            <consortium name="Lawrence Berkeley National Laboratory"/>
            <person name="Steindorff A."/>
            <person name="Hensen N."/>
            <person name="Bonometti L."/>
            <person name="Westerberg I."/>
            <person name="Brannstrom I.O."/>
            <person name="Guillou S."/>
            <person name="Cros-Aarteil S."/>
            <person name="Calhoun S."/>
            <person name="Haridas S."/>
            <person name="Kuo A."/>
            <person name="Mondo S."/>
            <person name="Pangilinan J."/>
            <person name="Riley R."/>
            <person name="Labutti K."/>
            <person name="Andreopoulos B."/>
            <person name="Lipzen A."/>
            <person name="Chen C."/>
            <person name="Yanf M."/>
            <person name="Daum C."/>
            <person name="Ng V."/>
            <person name="Clum A."/>
            <person name="Ohm R."/>
            <person name="Martin F."/>
            <person name="Silar P."/>
            <person name="Natvig D."/>
            <person name="Lalanne C."/>
            <person name="Gautier V."/>
            <person name="Ament-Velasquez S.L."/>
            <person name="Kruys A."/>
            <person name="Hutchinson M.I."/>
            <person name="Powell A.J."/>
            <person name="Barry K."/>
            <person name="Miller A.N."/>
            <person name="Grigoriev I.V."/>
            <person name="Debuchy R."/>
            <person name="Gladieux P."/>
            <person name="Thoren M.H."/>
            <person name="Johannesson H."/>
        </authorList>
    </citation>
    <scope>NUCLEOTIDE SEQUENCE</scope>
    <source>
        <strain evidence="3">CBS 123565</strain>
    </source>
</reference>
<sequence length="401" mass="45742">MQSLPALIRPRFSGASRLCQISPAYRRPIHHSGPAKFRELRANADTKHQPTDDHLINFYRDITRSRRRRGAVTAKESARDKDIHLEAIRDARIRLRLLDSRNTALEANSLRPGAETGELTQLFTEDWCPWRPPGQEGAPLTTEETRLCRRRLKKIETRWLLSLEHNNGHVDEAAVVKWVRRWEVTTSRRVERKWYPEERKAKGWAPDPRLQTRLEPEDQGSKPGADKPAALEEADEAVKIWKDLQACQETTGTEARDALESYMSFQAKKAENGIKPQGLREAEEAANAAREAAEEAREAARKATEEAVSKGASRAAEARVARRVVDEFFRLARKAGEVEAIIQREADKVLAKGRWRDELTEQFLRKRAHKEVAEGYKIRKANERKGVKPRALETAPQAPVI</sequence>
<feature type="region of interest" description="Disordered" evidence="2">
    <location>
        <begin position="200"/>
        <end position="230"/>
    </location>
</feature>
<comment type="caution">
    <text evidence="3">The sequence shown here is derived from an EMBL/GenBank/DDBJ whole genome shotgun (WGS) entry which is preliminary data.</text>
</comment>
<dbReference type="AlphaFoldDB" id="A0AAN6URQ0"/>
<protein>
    <submittedName>
        <fullName evidence="3">Uncharacterized protein</fullName>
    </submittedName>
</protein>
<gene>
    <name evidence="3" type="ORF">BT67DRAFT_439189</name>
</gene>
<feature type="coiled-coil region" evidence="1">
    <location>
        <begin position="279"/>
        <end position="310"/>
    </location>
</feature>
<dbReference type="EMBL" id="MU853402">
    <property type="protein sequence ID" value="KAK4137972.1"/>
    <property type="molecule type" value="Genomic_DNA"/>
</dbReference>
<evidence type="ECO:0000256" key="1">
    <source>
        <dbReference type="SAM" id="Coils"/>
    </source>
</evidence>
<keyword evidence="4" id="KW-1185">Reference proteome</keyword>
<evidence type="ECO:0000313" key="3">
    <source>
        <dbReference type="EMBL" id="KAK4137972.1"/>
    </source>
</evidence>
<name>A0AAN6URQ0_9PEZI</name>
<accession>A0AAN6URQ0</accession>
<evidence type="ECO:0000256" key="2">
    <source>
        <dbReference type="SAM" id="MobiDB-lite"/>
    </source>
</evidence>
<reference evidence="3" key="1">
    <citation type="journal article" date="2023" name="Mol. Phylogenet. Evol.">
        <title>Genome-scale phylogeny and comparative genomics of the fungal order Sordariales.</title>
        <authorList>
            <person name="Hensen N."/>
            <person name="Bonometti L."/>
            <person name="Westerberg I."/>
            <person name="Brannstrom I.O."/>
            <person name="Guillou S."/>
            <person name="Cros-Aarteil S."/>
            <person name="Calhoun S."/>
            <person name="Haridas S."/>
            <person name="Kuo A."/>
            <person name="Mondo S."/>
            <person name="Pangilinan J."/>
            <person name="Riley R."/>
            <person name="LaButti K."/>
            <person name="Andreopoulos B."/>
            <person name="Lipzen A."/>
            <person name="Chen C."/>
            <person name="Yan M."/>
            <person name="Daum C."/>
            <person name="Ng V."/>
            <person name="Clum A."/>
            <person name="Steindorff A."/>
            <person name="Ohm R.A."/>
            <person name="Martin F."/>
            <person name="Silar P."/>
            <person name="Natvig D.O."/>
            <person name="Lalanne C."/>
            <person name="Gautier V."/>
            <person name="Ament-Velasquez S.L."/>
            <person name="Kruys A."/>
            <person name="Hutchinson M.I."/>
            <person name="Powell A.J."/>
            <person name="Barry K."/>
            <person name="Miller A.N."/>
            <person name="Grigoriev I.V."/>
            <person name="Debuchy R."/>
            <person name="Gladieux P."/>
            <person name="Hiltunen Thoren M."/>
            <person name="Johannesson H."/>
        </authorList>
    </citation>
    <scope>NUCLEOTIDE SEQUENCE</scope>
    <source>
        <strain evidence="3">CBS 123565</strain>
    </source>
</reference>
<organism evidence="3 4">
    <name type="scientific">Trichocladium antarcticum</name>
    <dbReference type="NCBI Taxonomy" id="1450529"/>
    <lineage>
        <taxon>Eukaryota</taxon>
        <taxon>Fungi</taxon>
        <taxon>Dikarya</taxon>
        <taxon>Ascomycota</taxon>
        <taxon>Pezizomycotina</taxon>
        <taxon>Sordariomycetes</taxon>
        <taxon>Sordariomycetidae</taxon>
        <taxon>Sordariales</taxon>
        <taxon>Chaetomiaceae</taxon>
        <taxon>Trichocladium</taxon>
    </lineage>
</organism>
<dbReference type="Proteomes" id="UP001304895">
    <property type="component" value="Unassembled WGS sequence"/>
</dbReference>
<evidence type="ECO:0000313" key="4">
    <source>
        <dbReference type="Proteomes" id="UP001304895"/>
    </source>
</evidence>
<keyword evidence="1" id="KW-0175">Coiled coil</keyword>
<feature type="compositionally biased region" description="Basic and acidic residues" evidence="2">
    <location>
        <begin position="210"/>
        <end position="220"/>
    </location>
</feature>
<proteinExistence type="predicted"/>